<evidence type="ECO:0000313" key="7">
    <source>
        <dbReference type="EMBL" id="KAG0295388.1"/>
    </source>
</evidence>
<evidence type="ECO:0000313" key="8">
    <source>
        <dbReference type="Proteomes" id="UP001194696"/>
    </source>
</evidence>
<keyword evidence="8" id="KW-1185">Reference proteome</keyword>
<dbReference type="PANTHER" id="PTHR45644:SF56">
    <property type="entry name" value="AAA ATPASE, PUTATIVE (AFU_ORTHOLOGUE AFUA_2G12920)-RELATED"/>
    <property type="match status" value="1"/>
</dbReference>
<gene>
    <name evidence="7" type="ORF">BGZ96_011859</name>
</gene>
<name>A0ABQ7KBV5_9FUNG</name>
<dbReference type="Pfam" id="PF17862">
    <property type="entry name" value="AAA_lid_3"/>
    <property type="match status" value="1"/>
</dbReference>
<feature type="compositionally biased region" description="Polar residues" evidence="5">
    <location>
        <begin position="81"/>
        <end position="101"/>
    </location>
</feature>
<evidence type="ECO:0000256" key="2">
    <source>
        <dbReference type="ARBA" id="ARBA00022741"/>
    </source>
</evidence>
<protein>
    <recommendedName>
        <fullName evidence="6">AAA+ ATPase domain-containing protein</fullName>
    </recommendedName>
</protein>
<feature type="compositionally biased region" description="Acidic residues" evidence="5">
    <location>
        <begin position="294"/>
        <end position="315"/>
    </location>
</feature>
<feature type="region of interest" description="Disordered" evidence="5">
    <location>
        <begin position="44"/>
        <end position="135"/>
    </location>
</feature>
<accession>A0ABQ7KBV5</accession>
<proteinExistence type="predicted"/>
<evidence type="ECO:0000256" key="4">
    <source>
        <dbReference type="ARBA" id="ARBA00022840"/>
    </source>
</evidence>
<dbReference type="SMART" id="SM00382">
    <property type="entry name" value="AAA"/>
    <property type="match status" value="1"/>
</dbReference>
<keyword evidence="3" id="KW-0496">Mitochondrion</keyword>
<dbReference type="Gene3D" id="1.10.8.60">
    <property type="match status" value="1"/>
</dbReference>
<keyword evidence="4" id="KW-0067">ATP-binding</keyword>
<reference evidence="7 8" key="1">
    <citation type="journal article" date="2020" name="Fungal Divers.">
        <title>Resolving the Mortierellaceae phylogeny through synthesis of multi-gene phylogenetics and phylogenomics.</title>
        <authorList>
            <person name="Vandepol N."/>
            <person name="Liber J."/>
            <person name="Desiro A."/>
            <person name="Na H."/>
            <person name="Kennedy M."/>
            <person name="Barry K."/>
            <person name="Grigoriev I.V."/>
            <person name="Miller A.N."/>
            <person name="O'Donnell K."/>
            <person name="Stajich J.E."/>
            <person name="Bonito G."/>
        </authorList>
    </citation>
    <scope>NUCLEOTIDE SEQUENCE [LARGE SCALE GENOMIC DNA]</scope>
    <source>
        <strain evidence="7 8">AD045</strain>
    </source>
</reference>
<comment type="subcellular location">
    <subcellularLocation>
        <location evidence="1">Mitochondrion outer membrane</location>
        <topology evidence="1">Single-pass membrane protein</topology>
    </subcellularLocation>
</comment>
<dbReference type="InterPro" id="IPR027417">
    <property type="entry name" value="P-loop_NTPase"/>
</dbReference>
<organism evidence="7 8">
    <name type="scientific">Linnemannia gamsii</name>
    <dbReference type="NCBI Taxonomy" id="64522"/>
    <lineage>
        <taxon>Eukaryota</taxon>
        <taxon>Fungi</taxon>
        <taxon>Fungi incertae sedis</taxon>
        <taxon>Mucoromycota</taxon>
        <taxon>Mortierellomycotina</taxon>
        <taxon>Mortierellomycetes</taxon>
        <taxon>Mortierellales</taxon>
        <taxon>Mortierellaceae</taxon>
        <taxon>Linnemannia</taxon>
    </lineage>
</organism>
<dbReference type="InterPro" id="IPR003593">
    <property type="entry name" value="AAA+_ATPase"/>
</dbReference>
<evidence type="ECO:0000256" key="1">
    <source>
        <dbReference type="ARBA" id="ARBA00004572"/>
    </source>
</evidence>
<evidence type="ECO:0000259" key="6">
    <source>
        <dbReference type="SMART" id="SM00382"/>
    </source>
</evidence>
<evidence type="ECO:0000256" key="5">
    <source>
        <dbReference type="SAM" id="MobiDB-lite"/>
    </source>
</evidence>
<keyword evidence="2" id="KW-0547">Nucleotide-binding</keyword>
<dbReference type="Gene3D" id="3.40.50.300">
    <property type="entry name" value="P-loop containing nucleotide triphosphate hydrolases"/>
    <property type="match status" value="1"/>
</dbReference>
<comment type="caution">
    <text evidence="7">The sequence shown here is derived from an EMBL/GenBank/DDBJ whole genome shotgun (WGS) entry which is preliminary data.</text>
</comment>
<dbReference type="SUPFAM" id="SSF52540">
    <property type="entry name" value="P-loop containing nucleoside triphosphate hydrolases"/>
    <property type="match status" value="1"/>
</dbReference>
<dbReference type="InterPro" id="IPR051701">
    <property type="entry name" value="Mito_OM_Translocase_MSP1"/>
</dbReference>
<feature type="region of interest" description="Disordered" evidence="5">
    <location>
        <begin position="294"/>
        <end position="322"/>
    </location>
</feature>
<dbReference type="PANTHER" id="PTHR45644">
    <property type="entry name" value="AAA ATPASE, PUTATIVE (AFU_ORTHOLOGUE AFUA_2G12920)-RELATED-RELATED"/>
    <property type="match status" value="1"/>
</dbReference>
<evidence type="ECO:0000256" key="3">
    <source>
        <dbReference type="ARBA" id="ARBA00022787"/>
    </source>
</evidence>
<feature type="compositionally biased region" description="Low complexity" evidence="5">
    <location>
        <begin position="64"/>
        <end position="74"/>
    </location>
</feature>
<dbReference type="EMBL" id="JAAAIM010000086">
    <property type="protein sequence ID" value="KAG0295388.1"/>
    <property type="molecule type" value="Genomic_DNA"/>
</dbReference>
<dbReference type="Pfam" id="PF00004">
    <property type="entry name" value="AAA"/>
    <property type="match status" value="1"/>
</dbReference>
<keyword evidence="3" id="KW-0472">Membrane</keyword>
<dbReference type="Proteomes" id="UP001194696">
    <property type="component" value="Unassembled WGS sequence"/>
</dbReference>
<dbReference type="InterPro" id="IPR041569">
    <property type="entry name" value="AAA_lid_3"/>
</dbReference>
<keyword evidence="3" id="KW-1000">Mitochondrion outer membrane</keyword>
<dbReference type="InterPro" id="IPR003959">
    <property type="entry name" value="ATPase_AAA_core"/>
</dbReference>
<feature type="domain" description="AAA+ ATPase" evidence="6">
    <location>
        <begin position="758"/>
        <end position="903"/>
    </location>
</feature>
<sequence length="1095" mass="117977">MLSLIRATSSRTGGLRDRRSALRLLRTLHSAPLDHRPLRSTASLSAARSVRSRHIQQSTRQFTAAAVPEPSADAAPKKTPDSNSNKDSASNTVDTPASTRQPGAGAGTGAATASPLAKRRAKLQRAIGRATGRTSLVTDPSSKVYVPSIPESFLATHYRPALSLSADNKSTFASLPYHIHQSVQDEVLNTIASCLLTPAGPQAHIHRMPARHNNVLLSSPSEGSSQMLEAITMVAARKVGASVIAIDVQDLMELTPDMFNSKGTGTGNPWPVDFLARGFNPFVSSPIPIEFLEDLDDSSDDDFQDDMDDDDDQDDNERSNTPTAVFVDSRIFSKGRHGSDGGRHGQSSSALSLKEKFEKFWTALLLAVPKASSSSSSAAIRTTLESEATTATTSAPKILFLRDIADIIHTSLGATLIPSLTSAVLTLRKAGHNIMVVAGHSPSLLTSQQDDHRNGDMGFLDGQSLGDAYSDDTEATKEMSLVTILQKLRSPTSTDSGRTSMGHSASSASLTSLTYDTFPGPTQNFHHISIPPFVAPPLSPTIAPRIAAGSTTHPIDRVTQQRYALENTEQLKQDKAERIKQVNSRNMLAVLQFRGGALSESESPLQVFGSLRGIDSEVWGFGKVYRIISNALGSLYLSDLGTRAGEGASAGKAVVLSESHFKRALETSNENARLRKVIAASDWTGNKKTPVAKPLVRAEDCNRYERKLLGSIVDPDKIRTTFKNTITPAETVNALQTMITLPLIRPQLFSQGLLQNEFLSGLLLFGPPGTGKTLLAKAVAKESGARMLEIKASDIFDMYVGEGEKNVSAVFSLARKLSPCVIFLDEVDSIFRARSLGGAGGGGSGGHSSQREILNQFMVEWDGLRSSGQNNGIVVMASTNRPFELDDAVLRRLPRRILVDLPSEQAREKILNVYLGQETLDASIDVKELAKKTALFSGSDLKNLCVSAALASVREVVEGEVKALQDRDVAEEFVSDASLAISSDKDKDAKEKDKVLDLLPLLNQYKQEALTKITASTTVPTSIEVTTATRVIHKRHFDKALAQITPSCSENMQSLTELRKWDGLYGDGGKGRRKAIKSLGFDVDSGTGNNKAKQM</sequence>